<dbReference type="Pfam" id="PF03100">
    <property type="entry name" value="CcmE"/>
    <property type="match status" value="1"/>
</dbReference>
<dbReference type="InterPro" id="IPR012340">
    <property type="entry name" value="NA-bd_OB-fold"/>
</dbReference>
<organism evidence="15 16">
    <name type="scientific">Bradyrhizobium nitroreducens</name>
    <dbReference type="NCBI Taxonomy" id="709803"/>
    <lineage>
        <taxon>Bacteria</taxon>
        <taxon>Pseudomonadati</taxon>
        <taxon>Pseudomonadota</taxon>
        <taxon>Alphaproteobacteria</taxon>
        <taxon>Hyphomicrobiales</taxon>
        <taxon>Nitrobacteraceae</taxon>
        <taxon>Bradyrhizobium</taxon>
    </lineage>
</organism>
<evidence type="ECO:0000256" key="6">
    <source>
        <dbReference type="ARBA" id="ARBA00022748"/>
    </source>
</evidence>
<dbReference type="GO" id="GO:0005886">
    <property type="term" value="C:plasma membrane"/>
    <property type="evidence" value="ECO:0007669"/>
    <property type="project" value="UniProtKB-SubCell"/>
</dbReference>
<evidence type="ECO:0000256" key="9">
    <source>
        <dbReference type="ARBA" id="ARBA00023004"/>
    </source>
</evidence>
<dbReference type="NCBIfam" id="NF009727">
    <property type="entry name" value="PRK13254.1-1"/>
    <property type="match status" value="1"/>
</dbReference>
<keyword evidence="9 12" id="KW-0408">Iron</keyword>
<feature type="topological domain" description="Extracellular" evidence="12">
    <location>
        <begin position="29"/>
        <end position="181"/>
    </location>
</feature>
<dbReference type="SUPFAM" id="SSF82093">
    <property type="entry name" value="Heme chaperone CcmE"/>
    <property type="match status" value="1"/>
</dbReference>
<feature type="binding site" description="covalent" evidence="12 13">
    <location>
        <position position="122"/>
    </location>
    <ligand>
        <name>heme</name>
        <dbReference type="ChEBI" id="CHEBI:30413"/>
    </ligand>
</feature>
<evidence type="ECO:0000313" key="15">
    <source>
        <dbReference type="EMBL" id="PIT02128.1"/>
    </source>
</evidence>
<feature type="compositionally biased region" description="Polar residues" evidence="14">
    <location>
        <begin position="170"/>
        <end position="181"/>
    </location>
</feature>
<comment type="function">
    <text evidence="11 12">Heme chaperone required for the biogenesis of c-type cytochromes. Transiently binds heme delivered by CcmC and transfers the heme to apo-cytochromes in a process facilitated by CcmF and CcmH.</text>
</comment>
<evidence type="ECO:0000256" key="13">
    <source>
        <dbReference type="PIRSR" id="PIRSR604329-50"/>
    </source>
</evidence>
<dbReference type="HAMAP" id="MF_01959">
    <property type="entry name" value="CcmE"/>
    <property type="match status" value="1"/>
</dbReference>
<proteinExistence type="inferred from homology"/>
<dbReference type="EMBL" id="LFJC01000003">
    <property type="protein sequence ID" value="PIT02128.1"/>
    <property type="molecule type" value="Genomic_DNA"/>
</dbReference>
<keyword evidence="5 12" id="KW-0479">Metal-binding</keyword>
<evidence type="ECO:0000256" key="14">
    <source>
        <dbReference type="SAM" id="MobiDB-lite"/>
    </source>
</evidence>
<comment type="subcellular location">
    <subcellularLocation>
        <location evidence="1">Cell inner membrane</location>
    </subcellularLocation>
    <subcellularLocation>
        <location evidence="12">Cell membrane</location>
        <topology evidence="12">Single-pass type II membrane protein</topology>
    </subcellularLocation>
</comment>
<evidence type="ECO:0000256" key="5">
    <source>
        <dbReference type="ARBA" id="ARBA00022723"/>
    </source>
</evidence>
<dbReference type="NCBIfam" id="NF009729">
    <property type="entry name" value="PRK13254.1-3"/>
    <property type="match status" value="1"/>
</dbReference>
<feature type="topological domain" description="Cytoplasmic" evidence="12">
    <location>
        <begin position="1"/>
        <end position="7"/>
    </location>
</feature>
<keyword evidence="8 12" id="KW-1133">Transmembrane helix</keyword>
<keyword evidence="10 12" id="KW-0472">Membrane</keyword>
<evidence type="ECO:0000256" key="4">
    <source>
        <dbReference type="ARBA" id="ARBA00022692"/>
    </source>
</evidence>
<dbReference type="PANTHER" id="PTHR34128:SF2">
    <property type="entry name" value="CYTOCHROME C-TYPE BIOGENESIS PROTEIN CCME HOMOLOG, MITOCHONDRIAL"/>
    <property type="match status" value="1"/>
</dbReference>
<dbReference type="InterPro" id="IPR004329">
    <property type="entry name" value="CcmE"/>
</dbReference>
<keyword evidence="4 12" id="KW-0812">Transmembrane</keyword>
<evidence type="ECO:0000256" key="8">
    <source>
        <dbReference type="ARBA" id="ARBA00022989"/>
    </source>
</evidence>
<feature type="region of interest" description="Disordered" evidence="14">
    <location>
        <begin position="138"/>
        <end position="181"/>
    </location>
</feature>
<dbReference type="GO" id="GO:0046872">
    <property type="term" value="F:metal ion binding"/>
    <property type="evidence" value="ECO:0007669"/>
    <property type="project" value="UniProtKB-KW"/>
</dbReference>
<dbReference type="AlphaFoldDB" id="A0A2M6UC66"/>
<evidence type="ECO:0000256" key="11">
    <source>
        <dbReference type="ARBA" id="ARBA00056663"/>
    </source>
</evidence>
<dbReference type="GO" id="GO:0020037">
    <property type="term" value="F:heme binding"/>
    <property type="evidence" value="ECO:0007669"/>
    <property type="project" value="InterPro"/>
</dbReference>
<dbReference type="Gene3D" id="2.40.50.140">
    <property type="entry name" value="Nucleic acid-binding proteins"/>
    <property type="match status" value="1"/>
</dbReference>
<evidence type="ECO:0000256" key="2">
    <source>
        <dbReference type="ARBA" id="ARBA00022475"/>
    </source>
</evidence>
<keyword evidence="16" id="KW-1185">Reference proteome</keyword>
<evidence type="ECO:0000256" key="7">
    <source>
        <dbReference type="ARBA" id="ARBA00022968"/>
    </source>
</evidence>
<dbReference type="InterPro" id="IPR036127">
    <property type="entry name" value="CcmE-like_sf"/>
</dbReference>
<evidence type="ECO:0000256" key="1">
    <source>
        <dbReference type="ARBA" id="ARBA00004533"/>
    </source>
</evidence>
<evidence type="ECO:0000256" key="3">
    <source>
        <dbReference type="ARBA" id="ARBA00022617"/>
    </source>
</evidence>
<name>A0A2M6UC66_9BRAD</name>
<evidence type="ECO:0000256" key="12">
    <source>
        <dbReference type="HAMAP-Rule" id="MF_01959"/>
    </source>
</evidence>
<dbReference type="RefSeq" id="WP_100181169.1">
    <property type="nucleotide sequence ID" value="NZ_LFJC01000003.1"/>
</dbReference>
<keyword evidence="6 12" id="KW-0201">Cytochrome c-type biogenesis</keyword>
<gene>
    <name evidence="12" type="primary">ccmE</name>
    <name evidence="12" type="synonym">cycJ</name>
    <name evidence="15" type="ORF">TSA1_16195</name>
</gene>
<accession>A0A2M6UC66</accession>
<keyword evidence="3 12" id="KW-0349">Heme</keyword>
<keyword evidence="2 12" id="KW-1003">Cell membrane</keyword>
<dbReference type="GO" id="GO:0017004">
    <property type="term" value="P:cytochrome complex assembly"/>
    <property type="evidence" value="ECO:0007669"/>
    <property type="project" value="UniProtKB-KW"/>
</dbReference>
<evidence type="ECO:0000256" key="10">
    <source>
        <dbReference type="ARBA" id="ARBA00023136"/>
    </source>
</evidence>
<dbReference type="FunFam" id="2.40.50.140:FF:000104">
    <property type="entry name" value="Cytochrome c-type biogenesis protein CcmE"/>
    <property type="match status" value="1"/>
</dbReference>
<keyword evidence="7 12" id="KW-0735">Signal-anchor</keyword>
<dbReference type="Proteomes" id="UP000228930">
    <property type="component" value="Unassembled WGS sequence"/>
</dbReference>
<evidence type="ECO:0000313" key="16">
    <source>
        <dbReference type="Proteomes" id="UP000228930"/>
    </source>
</evidence>
<feature type="binding site" description="axial binding residue" evidence="12 13">
    <location>
        <position position="126"/>
    </location>
    <ligand>
        <name>heme</name>
        <dbReference type="ChEBI" id="CHEBI:30413"/>
    </ligand>
    <ligandPart>
        <name>Fe</name>
        <dbReference type="ChEBI" id="CHEBI:18248"/>
    </ligandPart>
</feature>
<dbReference type="PANTHER" id="PTHR34128">
    <property type="entry name" value="CYTOCHROME C-TYPE BIOGENESIS PROTEIN CCME HOMOLOG, MITOCHONDRIAL"/>
    <property type="match status" value="1"/>
</dbReference>
<sequence length="181" mass="19017">MTRKQRRMTIIGGSLAVLALAAALVLNALRDSIVFFSTPTMVAEKHVEPGKRFRLGGLVQPGSLQRGDNLAVTFEVADGNAKLPVAYKGILPDLFREGQGVVAEGALDANGVFKADTVLAKHDETYMPKDVADALKKQGHWKDDYGGKPADSGKSSNSGKTSDAGKPAATTAQGNPQGAVR</sequence>
<comment type="similarity">
    <text evidence="12">Belongs to the CcmE/CycJ family.</text>
</comment>
<dbReference type="NCBIfam" id="NF009731">
    <property type="entry name" value="PRK13254.1-5"/>
    <property type="match status" value="1"/>
</dbReference>
<protein>
    <recommendedName>
        <fullName evidence="12">Cytochrome c-type biogenesis protein CcmE</fullName>
    </recommendedName>
    <alternativeName>
        <fullName evidence="12">Cytochrome c maturation protein E</fullName>
    </alternativeName>
    <alternativeName>
        <fullName evidence="12">Heme chaperone CcmE</fullName>
    </alternativeName>
</protein>
<comment type="caution">
    <text evidence="15">The sequence shown here is derived from an EMBL/GenBank/DDBJ whole genome shotgun (WGS) entry which is preliminary data.</text>
</comment>
<reference evidence="15 16" key="1">
    <citation type="submission" date="2015-06" db="EMBL/GenBank/DDBJ databases">
        <title>Comparative genome analysis of nirS-carrying Bradyrhizobium sp. strains.</title>
        <authorList>
            <person name="Ishii S."/>
            <person name="Jang J."/>
            <person name="Nishizawa T."/>
            <person name="Senoo K."/>
        </authorList>
    </citation>
    <scope>NUCLEOTIDE SEQUENCE [LARGE SCALE GENOMIC DNA]</scope>
    <source>
        <strain evidence="15 16">TSA1</strain>
    </source>
</reference>
<dbReference type="GO" id="GO:0017003">
    <property type="term" value="P:protein-heme linkage"/>
    <property type="evidence" value="ECO:0007669"/>
    <property type="project" value="UniProtKB-UniRule"/>
</dbReference>